<keyword evidence="3" id="KW-1185">Reference proteome</keyword>
<evidence type="ECO:0000256" key="1">
    <source>
        <dbReference type="SAM" id="MobiDB-lite"/>
    </source>
</evidence>
<dbReference type="EMBL" id="VIEB01000087">
    <property type="protein sequence ID" value="TQE07417.1"/>
    <property type="molecule type" value="Genomic_DNA"/>
</dbReference>
<evidence type="ECO:0000313" key="2">
    <source>
        <dbReference type="EMBL" id="TQE07417.1"/>
    </source>
</evidence>
<protein>
    <submittedName>
        <fullName evidence="2">Uncharacterized protein</fullName>
    </submittedName>
</protein>
<name>A0A540N8Q0_MALBA</name>
<feature type="region of interest" description="Disordered" evidence="1">
    <location>
        <begin position="1"/>
        <end position="23"/>
    </location>
</feature>
<evidence type="ECO:0000313" key="3">
    <source>
        <dbReference type="Proteomes" id="UP000315295"/>
    </source>
</evidence>
<sequence>MDRVSSGGEDEEAAGCRKCSSGPGLLLRMDLLNRTVMGPDLLQEKTMALVG</sequence>
<gene>
    <name evidence="2" type="ORF">C1H46_007070</name>
</gene>
<dbReference type="AlphaFoldDB" id="A0A540N8Q0"/>
<accession>A0A540N8Q0</accession>
<reference evidence="2 3" key="1">
    <citation type="journal article" date="2019" name="G3 (Bethesda)">
        <title>Sequencing of a Wild Apple (Malus baccata) Genome Unravels the Differences Between Cultivated and Wild Apple Species Regarding Disease Resistance and Cold Tolerance.</title>
        <authorList>
            <person name="Chen X."/>
        </authorList>
    </citation>
    <scope>NUCLEOTIDE SEQUENCE [LARGE SCALE GENOMIC DNA]</scope>
    <source>
        <strain evidence="3">cv. Shandingzi</strain>
        <tissue evidence="2">Leaves</tissue>
    </source>
</reference>
<comment type="caution">
    <text evidence="2">The sequence shown here is derived from an EMBL/GenBank/DDBJ whole genome shotgun (WGS) entry which is preliminary data.</text>
</comment>
<proteinExistence type="predicted"/>
<dbReference type="Proteomes" id="UP000315295">
    <property type="component" value="Unassembled WGS sequence"/>
</dbReference>
<organism evidence="2 3">
    <name type="scientific">Malus baccata</name>
    <name type="common">Siberian crab apple</name>
    <name type="synonym">Pyrus baccata</name>
    <dbReference type="NCBI Taxonomy" id="106549"/>
    <lineage>
        <taxon>Eukaryota</taxon>
        <taxon>Viridiplantae</taxon>
        <taxon>Streptophyta</taxon>
        <taxon>Embryophyta</taxon>
        <taxon>Tracheophyta</taxon>
        <taxon>Spermatophyta</taxon>
        <taxon>Magnoliopsida</taxon>
        <taxon>eudicotyledons</taxon>
        <taxon>Gunneridae</taxon>
        <taxon>Pentapetalae</taxon>
        <taxon>rosids</taxon>
        <taxon>fabids</taxon>
        <taxon>Rosales</taxon>
        <taxon>Rosaceae</taxon>
        <taxon>Amygdaloideae</taxon>
        <taxon>Maleae</taxon>
        <taxon>Malus</taxon>
    </lineage>
</organism>